<dbReference type="Pfam" id="PF01261">
    <property type="entry name" value="AP_endonuc_2"/>
    <property type="match status" value="1"/>
</dbReference>
<dbReference type="SUPFAM" id="SSF51658">
    <property type="entry name" value="Xylose isomerase-like"/>
    <property type="match status" value="1"/>
</dbReference>
<dbReference type="AlphaFoldDB" id="X0TL58"/>
<dbReference type="Gene3D" id="3.20.20.150">
    <property type="entry name" value="Divalent-metal-dependent TIM barrel enzymes"/>
    <property type="match status" value="1"/>
</dbReference>
<sequence>VTEEEAREIEVDGLIDLGRLAEAEGVTICIENVNSSLIHLTKLTESVGEESVKICCDVAHSYLNASTLGYDFLRSVQLAKPHIRHVHVNDNFGKGKPGVSPPYIEAMPMGIGDLHLPIGWGCIPYEDVFRILKEYDGIYILELQERFFENGYSMLQELLGDLRDMLERVT</sequence>
<gene>
    <name evidence="2" type="ORF">S01H1_20668</name>
</gene>
<name>X0TL58_9ZZZZ</name>
<feature type="domain" description="Xylose isomerase-like TIM barrel" evidence="1">
    <location>
        <begin position="3"/>
        <end position="145"/>
    </location>
</feature>
<proteinExistence type="predicted"/>
<organism evidence="2">
    <name type="scientific">marine sediment metagenome</name>
    <dbReference type="NCBI Taxonomy" id="412755"/>
    <lineage>
        <taxon>unclassified sequences</taxon>
        <taxon>metagenomes</taxon>
        <taxon>ecological metagenomes</taxon>
    </lineage>
</organism>
<evidence type="ECO:0000313" key="2">
    <source>
        <dbReference type="EMBL" id="GAF88882.1"/>
    </source>
</evidence>
<dbReference type="InterPro" id="IPR036237">
    <property type="entry name" value="Xyl_isomerase-like_sf"/>
</dbReference>
<dbReference type="EMBL" id="BARS01011345">
    <property type="protein sequence ID" value="GAF88882.1"/>
    <property type="molecule type" value="Genomic_DNA"/>
</dbReference>
<dbReference type="PANTHER" id="PTHR12110">
    <property type="entry name" value="HYDROXYPYRUVATE ISOMERASE"/>
    <property type="match status" value="1"/>
</dbReference>
<dbReference type="InterPro" id="IPR013022">
    <property type="entry name" value="Xyl_isomerase-like_TIM-brl"/>
</dbReference>
<reference evidence="2" key="1">
    <citation type="journal article" date="2014" name="Front. Microbiol.">
        <title>High frequency of phylogenetically diverse reductive dehalogenase-homologous genes in deep subseafloor sedimentary metagenomes.</title>
        <authorList>
            <person name="Kawai M."/>
            <person name="Futagami T."/>
            <person name="Toyoda A."/>
            <person name="Takaki Y."/>
            <person name="Nishi S."/>
            <person name="Hori S."/>
            <person name="Arai W."/>
            <person name="Tsubouchi T."/>
            <person name="Morono Y."/>
            <person name="Uchiyama I."/>
            <person name="Ito T."/>
            <person name="Fujiyama A."/>
            <person name="Inagaki F."/>
            <person name="Takami H."/>
        </authorList>
    </citation>
    <scope>NUCLEOTIDE SEQUENCE</scope>
    <source>
        <strain evidence="2">Expedition CK06-06</strain>
    </source>
</reference>
<dbReference type="PANTHER" id="PTHR12110:SF53">
    <property type="entry name" value="BLR5974 PROTEIN"/>
    <property type="match status" value="1"/>
</dbReference>
<comment type="caution">
    <text evidence="2">The sequence shown here is derived from an EMBL/GenBank/DDBJ whole genome shotgun (WGS) entry which is preliminary data.</text>
</comment>
<evidence type="ECO:0000259" key="1">
    <source>
        <dbReference type="Pfam" id="PF01261"/>
    </source>
</evidence>
<protein>
    <recommendedName>
        <fullName evidence="1">Xylose isomerase-like TIM barrel domain-containing protein</fullName>
    </recommendedName>
</protein>
<dbReference type="InterPro" id="IPR050312">
    <property type="entry name" value="IolE/XylAMocC-like"/>
</dbReference>
<accession>X0TL58</accession>
<feature type="non-terminal residue" evidence="2">
    <location>
        <position position="1"/>
    </location>
</feature>